<keyword evidence="3" id="KW-1185">Reference proteome</keyword>
<dbReference type="Pfam" id="PF00535">
    <property type="entry name" value="Glycos_transf_2"/>
    <property type="match status" value="1"/>
</dbReference>
<dbReference type="GO" id="GO:0016758">
    <property type="term" value="F:hexosyltransferase activity"/>
    <property type="evidence" value="ECO:0007669"/>
    <property type="project" value="UniProtKB-ARBA"/>
</dbReference>
<dbReference type="STRING" id="272621.LBA1728"/>
<organism evidence="3">
    <name type="scientific">Lactobacillus acidophilus (strain ATCC 700396 / NCK56 / N2 / NCFM)</name>
    <dbReference type="NCBI Taxonomy" id="272621"/>
    <lineage>
        <taxon>Bacteria</taxon>
        <taxon>Bacillati</taxon>
        <taxon>Bacillota</taxon>
        <taxon>Bacilli</taxon>
        <taxon>Lactobacillales</taxon>
        <taxon>Lactobacillaceae</taxon>
        <taxon>Lactobacillus</taxon>
    </lineage>
</organism>
<sequence length="346" mass="39942">MKKKTLTIGVAAYNAAKIISNCLDSLLIDEVKNDIEVLVINDGSTDNIQSVVATYENRYPNSIRLINKKNGGHGSTINKTIEEAKGEYLKMVDADDSVEKQGFIALVRHLKKTNADVVMSPYYRVNIVNNHKKLIGYLKSSNKESIVDNKLVNLQDIYQDLLVAMHSLTYRTTLLKENNYKIDEHCFYVDVEYSIYYFLKAKNVLLLNEPVYNYNIGSSDQSVNIDNMRARRAQHLRVAKSMVNFYKKERNKIPSYMKSFFKNNIVNMILVNEYKLLMSLKSSKNSKIELIKFDKYLKKNSIELYEGVTTFNNSKKIKLLKILRKINFNGYTIVHNLCKKSLTTHI</sequence>
<dbReference type="EMBL" id="CP000033">
    <property type="protein sequence ID" value="AAV43540.1"/>
    <property type="molecule type" value="Genomic_DNA"/>
</dbReference>
<feature type="domain" description="Glycosyltransferase 2-like" evidence="1">
    <location>
        <begin position="8"/>
        <end position="135"/>
    </location>
</feature>
<dbReference type="SUPFAM" id="SSF53448">
    <property type="entry name" value="Nucleotide-diphospho-sugar transferases"/>
    <property type="match status" value="1"/>
</dbReference>
<dbReference type="InterPro" id="IPR029044">
    <property type="entry name" value="Nucleotide-diphossugar_trans"/>
</dbReference>
<accession>Q5FID4</accession>
<dbReference type="CAZy" id="GT2">
    <property type="family name" value="Glycosyltransferase Family 2"/>
</dbReference>
<dbReference type="OrthoDB" id="396512at2"/>
<keyword evidence="2" id="KW-0808">Transferase</keyword>
<gene>
    <name evidence="2" type="ordered locus">LBA1728</name>
</gene>
<dbReference type="eggNOG" id="COG0463">
    <property type="taxonomic scope" value="Bacteria"/>
</dbReference>
<evidence type="ECO:0000313" key="2">
    <source>
        <dbReference type="EMBL" id="AAV43540.1"/>
    </source>
</evidence>
<dbReference type="PANTHER" id="PTHR22916:SF3">
    <property type="entry name" value="UDP-GLCNAC:BETAGAL BETA-1,3-N-ACETYLGLUCOSAMINYLTRANSFERASE-LIKE PROTEIN 1"/>
    <property type="match status" value="1"/>
</dbReference>
<evidence type="ECO:0000313" key="3">
    <source>
        <dbReference type="Proteomes" id="UP000006381"/>
    </source>
</evidence>
<evidence type="ECO:0000259" key="1">
    <source>
        <dbReference type="Pfam" id="PF00535"/>
    </source>
</evidence>
<protein>
    <submittedName>
        <fullName evidence="2">Glycosyl transferase</fullName>
    </submittedName>
</protein>
<dbReference type="HOGENOM" id="CLU_025996_1_0_9"/>
<dbReference type="KEGG" id="lac:LBA1728"/>
<dbReference type="InterPro" id="IPR001173">
    <property type="entry name" value="Glyco_trans_2-like"/>
</dbReference>
<dbReference type="Proteomes" id="UP000006381">
    <property type="component" value="Chromosome"/>
</dbReference>
<dbReference type="BioCyc" id="LACI272621:G1G49-1696-MONOMER"/>
<dbReference type="RefSeq" id="WP_003549884.1">
    <property type="nucleotide sequence ID" value="NC_006814.3"/>
</dbReference>
<reference evidence="2 3" key="1">
    <citation type="journal article" date="2005" name="Proc. Natl. Acad. Sci. U.S.A.">
        <title>Complete genome sequence of the probiotic lactic acid bacterium Lactobacillus acidophilus NCFM.</title>
        <authorList>
            <person name="Altermann E."/>
            <person name="Russell W.M."/>
            <person name="Azcarate-Peril M.A."/>
            <person name="Barrangou R."/>
            <person name="Buck B.L."/>
            <person name="McAuliffe O."/>
            <person name="Souther N."/>
            <person name="Dobson A."/>
            <person name="Duong T."/>
            <person name="Callanan M."/>
            <person name="Lick S."/>
            <person name="Hamrick A."/>
            <person name="Cano R."/>
            <person name="Klaenhammer T.R."/>
        </authorList>
    </citation>
    <scope>NUCLEOTIDE SEQUENCE [LARGE SCALE GENOMIC DNA]</scope>
    <source>
        <strain evidence="3">ATCC 700396 / NCK56 / N2 / NCFM</strain>
    </source>
</reference>
<dbReference type="PANTHER" id="PTHR22916">
    <property type="entry name" value="GLYCOSYLTRANSFERASE"/>
    <property type="match status" value="1"/>
</dbReference>
<dbReference type="PATRIC" id="fig|272621.13.peg.1649"/>
<dbReference type="CDD" id="cd00761">
    <property type="entry name" value="Glyco_tranf_GTA_type"/>
    <property type="match status" value="1"/>
</dbReference>
<dbReference type="AlphaFoldDB" id="Q5FID4"/>
<dbReference type="GeneID" id="93289205"/>
<name>Q5FID4_LACAC</name>
<dbReference type="Gene3D" id="3.90.550.10">
    <property type="entry name" value="Spore Coat Polysaccharide Biosynthesis Protein SpsA, Chain A"/>
    <property type="match status" value="1"/>
</dbReference>
<proteinExistence type="predicted"/>